<name>A0A1E4SBE3_9ASCO</name>
<feature type="region of interest" description="Disordered" evidence="1">
    <location>
        <begin position="34"/>
        <end position="61"/>
    </location>
</feature>
<feature type="compositionally biased region" description="Basic and acidic residues" evidence="1">
    <location>
        <begin position="38"/>
        <end position="49"/>
    </location>
</feature>
<proteinExistence type="predicted"/>
<reference evidence="3" key="1">
    <citation type="submission" date="2016-05" db="EMBL/GenBank/DDBJ databases">
        <title>Comparative genomics of biotechnologically important yeasts.</title>
        <authorList>
            <consortium name="DOE Joint Genome Institute"/>
            <person name="Riley R."/>
            <person name="Haridas S."/>
            <person name="Wolfe K.H."/>
            <person name="Lopes M.R."/>
            <person name="Hittinger C.T."/>
            <person name="Goker M."/>
            <person name="Salamov A."/>
            <person name="Wisecaver J."/>
            <person name="Long T.M."/>
            <person name="Aerts A.L."/>
            <person name="Barry K."/>
            <person name="Choi C."/>
            <person name="Clum A."/>
            <person name="Coughlan A.Y."/>
            <person name="Deshpande S."/>
            <person name="Douglass A.P."/>
            <person name="Hanson S.J."/>
            <person name="Klenk H.-P."/>
            <person name="Labutti K."/>
            <person name="Lapidus A."/>
            <person name="Lindquist E."/>
            <person name="Lipzen A."/>
            <person name="Meier-Kolthoff J.P."/>
            <person name="Ohm R.A."/>
            <person name="Otillar R.P."/>
            <person name="Pangilinan J."/>
            <person name="Peng Y."/>
            <person name="Rokas A."/>
            <person name="Rosa C.A."/>
            <person name="Scheuner C."/>
            <person name="Sibirny A.A."/>
            <person name="Slot J.C."/>
            <person name="Stielow J.B."/>
            <person name="Sun H."/>
            <person name="Kurtzman C.P."/>
            <person name="Blackwell M."/>
            <person name="Grigoriev I.V."/>
            <person name="Jeffries T.W."/>
        </authorList>
    </citation>
    <scope>NUCLEOTIDE SEQUENCE [LARGE SCALE GENOMIC DNA]</scope>
    <source>
        <strain evidence="3">NRRL Y-17324</strain>
    </source>
</reference>
<feature type="region of interest" description="Disordered" evidence="1">
    <location>
        <begin position="1"/>
        <end position="21"/>
    </location>
</feature>
<evidence type="ECO:0000313" key="3">
    <source>
        <dbReference type="Proteomes" id="UP000094285"/>
    </source>
</evidence>
<evidence type="ECO:0000313" key="2">
    <source>
        <dbReference type="EMBL" id="ODV76823.1"/>
    </source>
</evidence>
<dbReference type="GeneID" id="30985425"/>
<evidence type="ECO:0000256" key="1">
    <source>
        <dbReference type="SAM" id="MobiDB-lite"/>
    </source>
</evidence>
<gene>
    <name evidence="2" type="ORF">CANTADRAFT_8412</name>
</gene>
<protein>
    <submittedName>
        <fullName evidence="2">Uncharacterized protein</fullName>
    </submittedName>
</protein>
<dbReference type="EMBL" id="KV453917">
    <property type="protein sequence ID" value="ODV76823.1"/>
    <property type="molecule type" value="Genomic_DNA"/>
</dbReference>
<dbReference type="RefSeq" id="XP_020061945.1">
    <property type="nucleotide sequence ID" value="XM_020211289.1"/>
</dbReference>
<organism evidence="2 3">
    <name type="scientific">Suhomyces tanzawaensis NRRL Y-17324</name>
    <dbReference type="NCBI Taxonomy" id="984487"/>
    <lineage>
        <taxon>Eukaryota</taxon>
        <taxon>Fungi</taxon>
        <taxon>Dikarya</taxon>
        <taxon>Ascomycota</taxon>
        <taxon>Saccharomycotina</taxon>
        <taxon>Pichiomycetes</taxon>
        <taxon>Debaryomycetaceae</taxon>
        <taxon>Suhomyces</taxon>
    </lineage>
</organism>
<keyword evidence="3" id="KW-1185">Reference proteome</keyword>
<accession>A0A1E4SBE3</accession>
<dbReference type="Proteomes" id="UP000094285">
    <property type="component" value="Unassembled WGS sequence"/>
</dbReference>
<dbReference type="AlphaFoldDB" id="A0A1E4SBE3"/>
<sequence>MFRDRLSKLKDRFHGKKKDESPFVVVPENHLTGDNLIPDDRDAFPEDTHASGGLTTNENPLEKLGSKRKLSFSRMKRKLKLRPRSLGKLKALFAKGPSKDCEIKLEESSPVSSHFSNEMATNTTEATGAATNPDLASLSHEIETLKITMENKMRVLEVEQEKAQLVLDQAEQMLRDLVPEVKGDTHKKVAELDAIDHQVCFVTSRGSVYNLAALQDSRLEEFLTSRTVRELRKLRKTCELKLGSLKMIGMDNSPSYIFLSERMKRIDDQIRSKYQHGLRKVLVFVHSLVRPRYHNGNKSRTTVV</sequence>